<comment type="similarity">
    <text evidence="3">Belongs to the DSD1 family.</text>
</comment>
<evidence type="ECO:0000256" key="10">
    <source>
        <dbReference type="ARBA" id="ARBA00055764"/>
    </source>
</evidence>
<evidence type="ECO:0000313" key="15">
    <source>
        <dbReference type="EMBL" id="KAE9408117.1"/>
    </source>
</evidence>
<keyword evidence="8" id="KW-0456">Lyase</keyword>
<keyword evidence="7" id="KW-0663">Pyridoxal phosphate</keyword>
<dbReference type="SMART" id="SM01119">
    <property type="entry name" value="D-ser_dehydrat"/>
    <property type="match status" value="1"/>
</dbReference>
<sequence>MQPTETPYDFVALPSKEKLVQHFVGKDLDGLRTPALIIDRRRFAENCAAMHSKAKEWGTGFRAHLKTHKTIEGTRLQMISSADKTNAVVVSTLMEAWEVVRGGLFKDGTVKDLLYGLPVAPNKVEDLSKLWDVVTKDGGIIRLLIDHPDQIKFLEECERKRHTSRKWSVFVKIDGGQKRAGVSPGSLTFENLIRTLVVSPAISLYGFYAHAGNAYASTSFDQASSFLSAEVESVNSAAEFALKTASSMGVELISQPFVLSVGSTPTAHAASAETKAKLSSLLHGSLELHAGNYPMLDLQQEHTSLIDRSKVAQRVRVTVASYYPGRGANGTDEALVDGGAIAFSKDTGPSGTFGEVIGMDWKLGRISQEHGTLTRTGPVGNEQLKLGDKLEIVDGDVRGGREIVDIWVPWKGW</sequence>
<dbReference type="EMBL" id="ML769392">
    <property type="protein sequence ID" value="KAE9408117.1"/>
    <property type="molecule type" value="Genomic_DNA"/>
</dbReference>
<dbReference type="SUPFAM" id="SSF51419">
    <property type="entry name" value="PLP-binding barrel"/>
    <property type="match status" value="1"/>
</dbReference>
<evidence type="ECO:0000256" key="5">
    <source>
        <dbReference type="ARBA" id="ARBA00022723"/>
    </source>
</evidence>
<dbReference type="PANTHER" id="PTHR28004">
    <property type="entry name" value="ZGC:162816-RELATED"/>
    <property type="match status" value="1"/>
</dbReference>
<evidence type="ECO:0000256" key="2">
    <source>
        <dbReference type="ARBA" id="ARBA00001947"/>
    </source>
</evidence>
<dbReference type="GO" id="GO:0036088">
    <property type="term" value="P:D-serine catabolic process"/>
    <property type="evidence" value="ECO:0007669"/>
    <property type="project" value="TreeGrafter"/>
</dbReference>
<comment type="catalytic activity">
    <reaction evidence="9">
        <text>D-serine = pyruvate + NH4(+)</text>
        <dbReference type="Rhea" id="RHEA:13977"/>
        <dbReference type="ChEBI" id="CHEBI:15361"/>
        <dbReference type="ChEBI" id="CHEBI:28938"/>
        <dbReference type="ChEBI" id="CHEBI:35247"/>
        <dbReference type="EC" id="4.3.1.18"/>
    </reaction>
    <physiologicalReaction direction="left-to-right" evidence="9">
        <dbReference type="Rhea" id="RHEA:13978"/>
    </physiologicalReaction>
</comment>
<dbReference type="Proteomes" id="UP000799118">
    <property type="component" value="Unassembled WGS sequence"/>
</dbReference>
<dbReference type="Gene3D" id="3.20.20.10">
    <property type="entry name" value="Alanine racemase"/>
    <property type="match status" value="1"/>
</dbReference>
<organism evidence="15 16">
    <name type="scientific">Gymnopus androsaceus JB14</name>
    <dbReference type="NCBI Taxonomy" id="1447944"/>
    <lineage>
        <taxon>Eukaryota</taxon>
        <taxon>Fungi</taxon>
        <taxon>Dikarya</taxon>
        <taxon>Basidiomycota</taxon>
        <taxon>Agaricomycotina</taxon>
        <taxon>Agaricomycetes</taxon>
        <taxon>Agaricomycetidae</taxon>
        <taxon>Agaricales</taxon>
        <taxon>Marasmiineae</taxon>
        <taxon>Omphalotaceae</taxon>
        <taxon>Gymnopus</taxon>
    </lineage>
</organism>
<proteinExistence type="inferred from homology"/>
<dbReference type="InterPro" id="IPR042208">
    <property type="entry name" value="D-ser_dehydrat-like_sf"/>
</dbReference>
<dbReference type="OrthoDB" id="20198at2759"/>
<evidence type="ECO:0000256" key="7">
    <source>
        <dbReference type="ARBA" id="ARBA00022898"/>
    </source>
</evidence>
<gene>
    <name evidence="15" type="ORF">BT96DRAFT_1013592</name>
</gene>
<dbReference type="AlphaFoldDB" id="A0A6A4IGB4"/>
<keyword evidence="4" id="KW-0216">Detoxification</keyword>
<evidence type="ECO:0000256" key="4">
    <source>
        <dbReference type="ARBA" id="ARBA00022575"/>
    </source>
</evidence>
<evidence type="ECO:0000259" key="14">
    <source>
        <dbReference type="SMART" id="SM01119"/>
    </source>
</evidence>
<dbReference type="InterPro" id="IPR026956">
    <property type="entry name" value="D-ser_dehydrat-like_dom"/>
</dbReference>
<dbReference type="InterPro" id="IPR001608">
    <property type="entry name" value="Ala_racemase_N"/>
</dbReference>
<accession>A0A6A4IGB4</accession>
<comment type="cofactor">
    <cofactor evidence="1">
        <name>pyridoxal 5'-phosphate</name>
        <dbReference type="ChEBI" id="CHEBI:597326"/>
    </cofactor>
</comment>
<evidence type="ECO:0000256" key="8">
    <source>
        <dbReference type="ARBA" id="ARBA00023239"/>
    </source>
</evidence>
<keyword evidence="6" id="KW-0862">Zinc</keyword>
<evidence type="ECO:0000256" key="9">
    <source>
        <dbReference type="ARBA" id="ARBA00051198"/>
    </source>
</evidence>
<dbReference type="GO" id="GO:0009636">
    <property type="term" value="P:response to toxic substance"/>
    <property type="evidence" value="ECO:0007669"/>
    <property type="project" value="UniProtKB-KW"/>
</dbReference>
<evidence type="ECO:0000256" key="6">
    <source>
        <dbReference type="ARBA" id="ARBA00022833"/>
    </source>
</evidence>
<evidence type="ECO:0000256" key="11">
    <source>
        <dbReference type="ARBA" id="ARBA00066349"/>
    </source>
</evidence>
<evidence type="ECO:0000256" key="12">
    <source>
        <dbReference type="ARBA" id="ARBA00069616"/>
    </source>
</evidence>
<reference evidence="15" key="1">
    <citation type="journal article" date="2019" name="Environ. Microbiol.">
        <title>Fungal ecological strategies reflected in gene transcription - a case study of two litter decomposers.</title>
        <authorList>
            <person name="Barbi F."/>
            <person name="Kohler A."/>
            <person name="Barry K."/>
            <person name="Baskaran P."/>
            <person name="Daum C."/>
            <person name="Fauchery L."/>
            <person name="Ihrmark K."/>
            <person name="Kuo A."/>
            <person name="LaButti K."/>
            <person name="Lipzen A."/>
            <person name="Morin E."/>
            <person name="Grigoriev I.V."/>
            <person name="Henrissat B."/>
            <person name="Lindahl B."/>
            <person name="Martin F."/>
        </authorList>
    </citation>
    <scope>NUCLEOTIDE SEQUENCE</scope>
    <source>
        <strain evidence="15">JB14</strain>
    </source>
</reference>
<dbReference type="FunFam" id="3.20.20.10:FF:000016">
    <property type="entry name" value="D-serine dehydratase"/>
    <property type="match status" value="1"/>
</dbReference>
<evidence type="ECO:0000256" key="3">
    <source>
        <dbReference type="ARBA" id="ARBA00005323"/>
    </source>
</evidence>
<evidence type="ECO:0000256" key="13">
    <source>
        <dbReference type="ARBA" id="ARBA00075219"/>
    </source>
</evidence>
<comment type="cofactor">
    <cofactor evidence="2">
        <name>Zn(2+)</name>
        <dbReference type="ChEBI" id="CHEBI:29105"/>
    </cofactor>
</comment>
<dbReference type="InterPro" id="IPR029066">
    <property type="entry name" value="PLP-binding_barrel"/>
</dbReference>
<dbReference type="InterPro" id="IPR051466">
    <property type="entry name" value="D-amino_acid_metab_enzyme"/>
</dbReference>
<comment type="function">
    <text evidence="10">Catalyzes the conversion of D-serine to pyruvate and ammonia. May play a role in D-serine detoxification.</text>
</comment>
<evidence type="ECO:0000256" key="1">
    <source>
        <dbReference type="ARBA" id="ARBA00001933"/>
    </source>
</evidence>
<protein>
    <recommendedName>
        <fullName evidence="12">D-serine dehydratase</fullName>
        <ecNumber evidence="11">4.3.1.18</ecNumber>
    </recommendedName>
    <alternativeName>
        <fullName evidence="13">D-serine deaminase</fullName>
    </alternativeName>
</protein>
<evidence type="ECO:0000313" key="16">
    <source>
        <dbReference type="Proteomes" id="UP000799118"/>
    </source>
</evidence>
<feature type="domain" description="D-serine dehydratase-like" evidence="14">
    <location>
        <begin position="312"/>
        <end position="394"/>
    </location>
</feature>
<dbReference type="Pfam" id="PF01168">
    <property type="entry name" value="Ala_racemase_N"/>
    <property type="match status" value="1"/>
</dbReference>
<keyword evidence="5" id="KW-0479">Metal-binding</keyword>
<dbReference type="Pfam" id="PF14031">
    <property type="entry name" value="D-ser_dehydrat"/>
    <property type="match status" value="1"/>
</dbReference>
<dbReference type="PANTHER" id="PTHR28004:SF2">
    <property type="entry name" value="D-SERINE DEHYDRATASE"/>
    <property type="match status" value="1"/>
</dbReference>
<dbReference type="GO" id="GO:0008721">
    <property type="term" value="F:D-serine ammonia-lyase activity"/>
    <property type="evidence" value="ECO:0007669"/>
    <property type="project" value="UniProtKB-EC"/>
</dbReference>
<dbReference type="Gene3D" id="2.40.37.20">
    <property type="entry name" value="D-serine dehydratase-like domain"/>
    <property type="match status" value="1"/>
</dbReference>
<dbReference type="GO" id="GO:0046872">
    <property type="term" value="F:metal ion binding"/>
    <property type="evidence" value="ECO:0007669"/>
    <property type="project" value="UniProtKB-KW"/>
</dbReference>
<keyword evidence="16" id="KW-1185">Reference proteome</keyword>
<name>A0A6A4IGB4_9AGAR</name>
<dbReference type="EC" id="4.3.1.18" evidence="11"/>